<evidence type="ECO:0000313" key="1">
    <source>
        <dbReference type="EMBL" id="CBI11002.1"/>
    </source>
</evidence>
<comment type="caution">
    <text evidence="1">The sequence shown here is derived from an EMBL/GenBank/DDBJ whole genome shotgun (WGS) entry which is preliminary data.</text>
</comment>
<protein>
    <submittedName>
        <fullName evidence="1">Uncharacterized protein</fullName>
    </submittedName>
</protein>
<reference evidence="1" key="1">
    <citation type="submission" date="2009-10" db="EMBL/GenBank/DDBJ databases">
        <title>Diversity of trophic interactions inside an arsenic-rich microbial ecosystem.</title>
        <authorList>
            <person name="Bertin P.N."/>
            <person name="Heinrich-Salmeron A."/>
            <person name="Pelletier E."/>
            <person name="Goulhen-Chollet F."/>
            <person name="Arsene-Ploetze F."/>
            <person name="Gallien S."/>
            <person name="Calteau A."/>
            <person name="Vallenet D."/>
            <person name="Casiot C."/>
            <person name="Chane-Woon-Ming B."/>
            <person name="Giloteaux L."/>
            <person name="Barakat M."/>
            <person name="Bonnefoy V."/>
            <person name="Bruneel O."/>
            <person name="Chandler M."/>
            <person name="Cleiss J."/>
            <person name="Duran R."/>
            <person name="Elbaz-Poulichet F."/>
            <person name="Fonknechten N."/>
            <person name="Lauga B."/>
            <person name="Mornico D."/>
            <person name="Ortet P."/>
            <person name="Schaeffer C."/>
            <person name="Siguier P."/>
            <person name="Alexander Thil Smith A."/>
            <person name="Van Dorsselaer A."/>
            <person name="Weissenbach J."/>
            <person name="Medigue C."/>
            <person name="Le Paslier D."/>
        </authorList>
    </citation>
    <scope>NUCLEOTIDE SEQUENCE</scope>
</reference>
<dbReference type="AlphaFoldDB" id="E6QUS9"/>
<gene>
    <name evidence="1" type="ORF">CARN7_1806</name>
</gene>
<dbReference type="EMBL" id="CABR01000115">
    <property type="protein sequence ID" value="CBI11002.1"/>
    <property type="molecule type" value="Genomic_DNA"/>
</dbReference>
<name>E6QUS9_9ZZZZ</name>
<sequence length="72" mass="8231">MRRRTGSSKKGKDDTGEITRTDCMIPLRLPNDFQVALASFLRVRSRAKNMKYFSVGNKDHIKTINSICVRVT</sequence>
<accession>E6QUS9</accession>
<organism evidence="1">
    <name type="scientific">mine drainage metagenome</name>
    <dbReference type="NCBI Taxonomy" id="410659"/>
    <lineage>
        <taxon>unclassified sequences</taxon>
        <taxon>metagenomes</taxon>
        <taxon>ecological metagenomes</taxon>
    </lineage>
</organism>
<proteinExistence type="predicted"/>